<reference evidence="2 3" key="1">
    <citation type="submission" date="2018-03" db="EMBL/GenBank/DDBJ databases">
        <authorList>
            <person name="Gulvik C.A."/>
        </authorList>
    </citation>
    <scope>NUCLEOTIDE SEQUENCE [LARGE SCALE GENOMIC DNA]</scope>
    <source>
        <strain evidence="2 3">JCM 31581</strain>
    </source>
</reference>
<name>A0A429Z5Z3_9ENTE</name>
<keyword evidence="1" id="KW-0812">Transmembrane</keyword>
<dbReference type="Proteomes" id="UP000277864">
    <property type="component" value="Unassembled WGS sequence"/>
</dbReference>
<dbReference type="RefSeq" id="WP_125943516.1">
    <property type="nucleotide sequence ID" value="NZ_PXZH01000003.1"/>
</dbReference>
<proteinExistence type="predicted"/>
<dbReference type="AlphaFoldDB" id="A0A429Z5Z3"/>
<evidence type="ECO:0000313" key="3">
    <source>
        <dbReference type="Proteomes" id="UP000277864"/>
    </source>
</evidence>
<accession>A0A429Z5Z3</accession>
<sequence length="193" mass="22979">MEESIIFLGLEVGSWADWVGIVVTFLTIFLTIRYYNNDNKKQFKIVLYPIFTKEIEKGITTFHASPVSLEFYAVNFSKAPDLVYFFTIRTKRNFFQKNIRKVPKINVDWDFSFGNRVPDYQPVEPRNKTKIEHFEIHWFYDAALSAYYKTKNKKFMKKVFLEIVYVNVDGKEFSKPIVFTVENLLAYSNEKKR</sequence>
<dbReference type="EMBL" id="PXZH01000003">
    <property type="protein sequence ID" value="RST89089.1"/>
    <property type="molecule type" value="Genomic_DNA"/>
</dbReference>
<comment type="caution">
    <text evidence="2">The sequence shown here is derived from an EMBL/GenBank/DDBJ whole genome shotgun (WGS) entry which is preliminary data.</text>
</comment>
<evidence type="ECO:0000256" key="1">
    <source>
        <dbReference type="SAM" id="Phobius"/>
    </source>
</evidence>
<gene>
    <name evidence="2" type="ORF">C7P63_07320</name>
</gene>
<evidence type="ECO:0000313" key="2">
    <source>
        <dbReference type="EMBL" id="RST89089.1"/>
    </source>
</evidence>
<protein>
    <submittedName>
        <fullName evidence="2">Uncharacterized protein</fullName>
    </submittedName>
</protein>
<keyword evidence="1" id="KW-1133">Transmembrane helix</keyword>
<dbReference type="OrthoDB" id="3174721at2"/>
<organism evidence="2 3">
    <name type="scientific">Vagococcus humatus</name>
    <dbReference type="NCBI Taxonomy" id="1889241"/>
    <lineage>
        <taxon>Bacteria</taxon>
        <taxon>Bacillati</taxon>
        <taxon>Bacillota</taxon>
        <taxon>Bacilli</taxon>
        <taxon>Lactobacillales</taxon>
        <taxon>Enterococcaceae</taxon>
        <taxon>Vagococcus</taxon>
    </lineage>
</organism>
<keyword evidence="1" id="KW-0472">Membrane</keyword>
<feature type="transmembrane region" description="Helical" evidence="1">
    <location>
        <begin position="15"/>
        <end position="35"/>
    </location>
</feature>
<keyword evidence="3" id="KW-1185">Reference proteome</keyword>